<evidence type="ECO:0000256" key="10">
    <source>
        <dbReference type="PROSITE-ProRule" id="PRU01360"/>
    </source>
</evidence>
<keyword evidence="3 10" id="KW-0813">Transport</keyword>
<dbReference type="InterPro" id="IPR000531">
    <property type="entry name" value="Beta-barrel_TonB"/>
</dbReference>
<dbReference type="PROSITE" id="PS52016">
    <property type="entry name" value="TONB_DEPENDENT_REC_3"/>
    <property type="match status" value="1"/>
</dbReference>
<evidence type="ECO:0000259" key="14">
    <source>
        <dbReference type="Pfam" id="PF07715"/>
    </source>
</evidence>
<dbReference type="Proteomes" id="UP000316798">
    <property type="component" value="Chromosome"/>
</dbReference>
<proteinExistence type="inferred from homology"/>
<feature type="signal peptide" evidence="12">
    <location>
        <begin position="1"/>
        <end position="27"/>
    </location>
</feature>
<dbReference type="InterPro" id="IPR037066">
    <property type="entry name" value="Plug_dom_sf"/>
</dbReference>
<protein>
    <submittedName>
        <fullName evidence="15">TonB-dependent receptor</fullName>
    </submittedName>
</protein>
<evidence type="ECO:0000256" key="7">
    <source>
        <dbReference type="ARBA" id="ARBA00023136"/>
    </source>
</evidence>
<keyword evidence="16" id="KW-1185">Reference proteome</keyword>
<comment type="subcellular location">
    <subcellularLocation>
        <location evidence="1 10">Cell outer membrane</location>
        <topology evidence="1 10">Multi-pass membrane protein</topology>
    </subcellularLocation>
</comment>
<evidence type="ECO:0000256" key="11">
    <source>
        <dbReference type="RuleBase" id="RU003357"/>
    </source>
</evidence>
<feature type="chain" id="PRO_5022075714" evidence="12">
    <location>
        <begin position="28"/>
        <end position="720"/>
    </location>
</feature>
<evidence type="ECO:0000313" key="16">
    <source>
        <dbReference type="Proteomes" id="UP000316798"/>
    </source>
</evidence>
<keyword evidence="12" id="KW-0732">Signal</keyword>
<dbReference type="CDD" id="cd01347">
    <property type="entry name" value="ligand_gated_channel"/>
    <property type="match status" value="1"/>
</dbReference>
<evidence type="ECO:0000256" key="4">
    <source>
        <dbReference type="ARBA" id="ARBA00022452"/>
    </source>
</evidence>
<dbReference type="InterPro" id="IPR036942">
    <property type="entry name" value="Beta-barrel_TonB_sf"/>
</dbReference>
<dbReference type="SUPFAM" id="SSF56935">
    <property type="entry name" value="Porins"/>
    <property type="match status" value="1"/>
</dbReference>
<dbReference type="GO" id="GO:0044718">
    <property type="term" value="P:siderophore transmembrane transport"/>
    <property type="evidence" value="ECO:0007669"/>
    <property type="project" value="TreeGrafter"/>
</dbReference>
<evidence type="ECO:0000313" key="15">
    <source>
        <dbReference type="EMBL" id="QDL39677.1"/>
    </source>
</evidence>
<keyword evidence="8 15" id="KW-0675">Receptor</keyword>
<sequence length="720" mass="77432">MPAGRPRRIAAGHALAFLIASGCTLQALGQTASEPAGERSLSPVVVTVTHGVEQSAFDAPASVDVIDASTIQNAGPEVNLSEVLVRVPGVVAQNRQNYAQDIQISSRGFGARSTFGVRGLRLYADGIPASFPDGQGQVSNFDLASASRIEVLRGPFSVLYGNSSGGVISLFTADGGPQTIADISTTWGSNGVQRTGVKLSGTEGAAQYNISAAKFSTDGYREHSAATRENFNGKLKYTVSDDTHWTFVLNNVNMPGVQDPLGLTRAEMLANPRQATPSAYTFNTRKSVSQLQGGIVFDQRLGAGQSFQITTYYGTRSTEQFQSIPVATQRPLTQPGGVIDLSSRYRGLDARWIDKSRLLGKPLTLTAGVSTDQLSQARLGFQNFVGTTLGVQGALRRDELDTVNAFDQYVQGQWEVAERWSVSAGLRHSRVSFGSQDHYIVAGNGDDSGSVSYQATTPALGVVFHVTDALNLYASAGRGFETPTLNELAYRADGGTGLNFDLHSATSRQWEVGMKTEFMSNWRLNAAYFRANTANETVVLSNFGGRSTYQNAGMTQRDGVEAALSGHWGKGWSTYLAATYLNATYGSSFLTCVAAPCTTPNTLIAAGNRIPGIPRASLFGELAWQHQAWGLETALEWRHVGKIYVDDRNSDAASQVSLINLRASLTQKLGHWAVREFVRVDNLTNRNYSGSVIVNESTSRFFEPAPGRNWLAGLGAAYTF</sequence>
<dbReference type="EMBL" id="CP035503">
    <property type="protein sequence ID" value="QDL39677.1"/>
    <property type="molecule type" value="Genomic_DNA"/>
</dbReference>
<dbReference type="InterPro" id="IPR012910">
    <property type="entry name" value="Plug_dom"/>
</dbReference>
<dbReference type="Gene3D" id="2.40.170.20">
    <property type="entry name" value="TonB-dependent receptor, beta-barrel domain"/>
    <property type="match status" value="1"/>
</dbReference>
<keyword evidence="7 10" id="KW-0472">Membrane</keyword>
<dbReference type="PANTHER" id="PTHR30069">
    <property type="entry name" value="TONB-DEPENDENT OUTER MEMBRANE RECEPTOR"/>
    <property type="match status" value="1"/>
</dbReference>
<dbReference type="Gene3D" id="2.170.130.10">
    <property type="entry name" value="TonB-dependent receptor, plug domain"/>
    <property type="match status" value="1"/>
</dbReference>
<dbReference type="Pfam" id="PF07715">
    <property type="entry name" value="Plug"/>
    <property type="match status" value="1"/>
</dbReference>
<dbReference type="Pfam" id="PF00593">
    <property type="entry name" value="TonB_dep_Rec_b-barrel"/>
    <property type="match status" value="1"/>
</dbReference>
<dbReference type="GO" id="GO:0009279">
    <property type="term" value="C:cell outer membrane"/>
    <property type="evidence" value="ECO:0007669"/>
    <property type="project" value="UniProtKB-SubCell"/>
</dbReference>
<dbReference type="OrthoDB" id="9760620at2"/>
<evidence type="ECO:0000256" key="12">
    <source>
        <dbReference type="SAM" id="SignalP"/>
    </source>
</evidence>
<evidence type="ECO:0000256" key="5">
    <source>
        <dbReference type="ARBA" id="ARBA00022692"/>
    </source>
</evidence>
<dbReference type="PANTHER" id="PTHR30069:SF28">
    <property type="entry name" value="TONB-DEPENDENT RECEPTOR YNCD-RELATED"/>
    <property type="match status" value="1"/>
</dbReference>
<evidence type="ECO:0000259" key="13">
    <source>
        <dbReference type="Pfam" id="PF00593"/>
    </source>
</evidence>
<accession>A0A515DH18</accession>
<evidence type="ECO:0000256" key="2">
    <source>
        <dbReference type="ARBA" id="ARBA00009810"/>
    </source>
</evidence>
<dbReference type="GO" id="GO:0015344">
    <property type="term" value="F:siderophore uptake transmembrane transporter activity"/>
    <property type="evidence" value="ECO:0007669"/>
    <property type="project" value="TreeGrafter"/>
</dbReference>
<name>A0A515DH18_9BURK</name>
<keyword evidence="5 10" id="KW-0812">Transmembrane</keyword>
<evidence type="ECO:0000256" key="9">
    <source>
        <dbReference type="ARBA" id="ARBA00023237"/>
    </source>
</evidence>
<feature type="domain" description="TonB-dependent receptor plug" evidence="14">
    <location>
        <begin position="57"/>
        <end position="167"/>
    </location>
</feature>
<keyword evidence="9 10" id="KW-0998">Cell outer membrane</keyword>
<dbReference type="InterPro" id="IPR039426">
    <property type="entry name" value="TonB-dep_rcpt-like"/>
</dbReference>
<keyword evidence="4 10" id="KW-1134">Transmembrane beta strand</keyword>
<feature type="domain" description="TonB-dependent receptor-like beta-barrel" evidence="13">
    <location>
        <begin position="251"/>
        <end position="683"/>
    </location>
</feature>
<evidence type="ECO:0000256" key="3">
    <source>
        <dbReference type="ARBA" id="ARBA00022448"/>
    </source>
</evidence>
<gene>
    <name evidence="15" type="ORF">EUB48_06725</name>
</gene>
<dbReference type="AlphaFoldDB" id="A0A515DH18"/>
<dbReference type="PROSITE" id="PS51257">
    <property type="entry name" value="PROKAR_LIPOPROTEIN"/>
    <property type="match status" value="1"/>
</dbReference>
<organism evidence="15 16">
    <name type="scientific">Rhodoferax sediminis</name>
    <dbReference type="NCBI Taxonomy" id="2509614"/>
    <lineage>
        <taxon>Bacteria</taxon>
        <taxon>Pseudomonadati</taxon>
        <taxon>Pseudomonadota</taxon>
        <taxon>Betaproteobacteria</taxon>
        <taxon>Burkholderiales</taxon>
        <taxon>Comamonadaceae</taxon>
        <taxon>Rhodoferax</taxon>
    </lineage>
</organism>
<evidence type="ECO:0000256" key="6">
    <source>
        <dbReference type="ARBA" id="ARBA00023077"/>
    </source>
</evidence>
<evidence type="ECO:0000256" key="8">
    <source>
        <dbReference type="ARBA" id="ARBA00023170"/>
    </source>
</evidence>
<reference evidence="15 16" key="1">
    <citation type="submission" date="2019-01" db="EMBL/GenBank/DDBJ databases">
        <title>Genomic insights into a novel species Rhodoferax sp.</title>
        <authorList>
            <person name="Jin L."/>
        </authorList>
    </citation>
    <scope>NUCLEOTIDE SEQUENCE [LARGE SCALE GENOMIC DNA]</scope>
    <source>
        <strain evidence="15 16">CHu59-6-5</strain>
    </source>
</reference>
<comment type="similarity">
    <text evidence="2 10 11">Belongs to the TonB-dependent receptor family.</text>
</comment>
<dbReference type="KEGG" id="rhf:EUB48_06725"/>
<keyword evidence="6 11" id="KW-0798">TonB box</keyword>
<evidence type="ECO:0000256" key="1">
    <source>
        <dbReference type="ARBA" id="ARBA00004571"/>
    </source>
</evidence>